<evidence type="ECO:0000256" key="2">
    <source>
        <dbReference type="ARBA" id="ARBA00022723"/>
    </source>
</evidence>
<dbReference type="STRING" id="1230097.A0A423XJT9"/>
<evidence type="ECO:0000256" key="4">
    <source>
        <dbReference type="ARBA" id="ARBA00023015"/>
    </source>
</evidence>
<sequence>MRLTVSSYVAALELRIEKLERRLTYARSRKASVALHEQDGPPAAEHPQDRKDSLANIRAAIHRKAERKRENSDVNALVSDFGYMSINATTRDFEPTLSNMTFARLMLAAVTNDPLSDPQTPGLPAKQTAHAIVHYYMINIYPLFPLFQETVLLSALDDMYQQDRNVSSTNKWLVFMVLAIGSMAQSRSNHDECYKNGVEFVSHALQFADRALQLGSVSQIQSLALFTQYSTLDPAHFDSWQLIGATCRAVVDLGFHQDPVTQGQTDRVALDKRRKTFYCVYALDRAISMVHARAFSFSDDSINVDLPAMSGIGRIASVAGTITGPQSHDPAILLFQLRRIQSHWYQTLIQSDPNQPIEGADGDTASFIWQVCQDMREWDESLPETLPIGIRELFNLELKYSYVYCLAPSARAPVMTAYGRVLIFEYAIAYLDHVYGIATHGSADPNPSFYTYHDALRVFFMGSQFMAVLRDAGDAILAGASVPVPLSLPGKAPPPPLPTRTSNEDNLTRSIRCLERVKVTLQKYGERWLDAQSLLQSFDTLSEGLIKDLKAKQQQAMGARASIGTSKDPVISELAPSSCIMRRFLVSEEEQVDILGMTEGYSARKHIASLLREAAIPAVHLDIHETDRDASDLPGAEALEMADPYAVWRVKSEYFCMGLDPGCVGLELSSRKLPANKLGFAELDQVLRLTRNNVLVRLTQDCGLHVHIDASALDLNEQRQFVCLYLITENVLFSLCHPSRRVSEWCCQVYDSSRLASKANDLIKKGGHVSDCGEWPLAKDVPARMHLMHRAIHDLDSEELRNGLMQSYVPDTRNALAMKIVGQGEYTFEFRHFQGSFDSALIQNWTRVCLGLVMAAKGLGHYRQPPASQLYDVFYRVSCRPEEEAWKCLLRVLDLGDIIPFWERMRSSYASSQDGGLDAHSELDPGAWGRVSQYLPRVD</sequence>
<evidence type="ECO:0000256" key="7">
    <source>
        <dbReference type="ARBA" id="ARBA00023242"/>
    </source>
</evidence>
<keyword evidence="2" id="KW-0479">Metal-binding</keyword>
<dbReference type="PANTHER" id="PTHR47782:SF2">
    <property type="entry name" value="TRANSCRIPTION FACTOR, PUTATIVE (AFU_ORTHOLOGUE AFUA_4G12570)-RELATED"/>
    <property type="match status" value="1"/>
</dbReference>
<keyword evidence="5" id="KW-0238">DNA-binding</keyword>
<dbReference type="Proteomes" id="UP000285146">
    <property type="component" value="Unassembled WGS sequence"/>
</dbReference>
<dbReference type="GO" id="GO:0006351">
    <property type="term" value="P:DNA-templated transcription"/>
    <property type="evidence" value="ECO:0007669"/>
    <property type="project" value="InterPro"/>
</dbReference>
<comment type="caution">
    <text evidence="10">The sequence shown here is derived from an EMBL/GenBank/DDBJ whole genome shotgun (WGS) entry which is preliminary data.</text>
</comment>
<dbReference type="PANTHER" id="PTHR47782">
    <property type="entry name" value="ZN(II)2CYS6 TRANSCRIPTION FACTOR (EUROFUNG)-RELATED"/>
    <property type="match status" value="1"/>
</dbReference>
<evidence type="ECO:0000256" key="3">
    <source>
        <dbReference type="ARBA" id="ARBA00022833"/>
    </source>
</evidence>
<feature type="region of interest" description="Disordered" evidence="8">
    <location>
        <begin position="33"/>
        <end position="52"/>
    </location>
</feature>
<dbReference type="EMBL" id="LKEB01000004">
    <property type="protein sequence ID" value="ROW16604.1"/>
    <property type="molecule type" value="Genomic_DNA"/>
</dbReference>
<evidence type="ECO:0000256" key="8">
    <source>
        <dbReference type="SAM" id="MobiDB-lite"/>
    </source>
</evidence>
<keyword evidence="7" id="KW-0539">Nucleus</keyword>
<name>A0A423XJT9_9PEZI</name>
<dbReference type="GO" id="GO:0043565">
    <property type="term" value="F:sequence-specific DNA binding"/>
    <property type="evidence" value="ECO:0007669"/>
    <property type="project" value="TreeGrafter"/>
</dbReference>
<evidence type="ECO:0000259" key="9">
    <source>
        <dbReference type="SMART" id="SM00906"/>
    </source>
</evidence>
<keyword evidence="6" id="KW-0804">Transcription</keyword>
<dbReference type="GO" id="GO:0045944">
    <property type="term" value="P:positive regulation of transcription by RNA polymerase II"/>
    <property type="evidence" value="ECO:0007669"/>
    <property type="project" value="TreeGrafter"/>
</dbReference>
<gene>
    <name evidence="10" type="ORF">VPNG_01445</name>
</gene>
<dbReference type="Pfam" id="PF04082">
    <property type="entry name" value="Fungal_trans"/>
    <property type="match status" value="1"/>
</dbReference>
<dbReference type="AlphaFoldDB" id="A0A423XJT9"/>
<evidence type="ECO:0000256" key="1">
    <source>
        <dbReference type="ARBA" id="ARBA00004123"/>
    </source>
</evidence>
<dbReference type="InterPro" id="IPR052202">
    <property type="entry name" value="Yeast_MetPath_Reg"/>
</dbReference>
<dbReference type="CDD" id="cd12148">
    <property type="entry name" value="fungal_TF_MHR"/>
    <property type="match status" value="1"/>
</dbReference>
<reference evidence="10 11" key="1">
    <citation type="submission" date="2015-09" db="EMBL/GenBank/DDBJ databases">
        <title>Host preference determinants of Valsa canker pathogens revealed by comparative genomics.</title>
        <authorList>
            <person name="Yin Z."/>
            <person name="Huang L."/>
        </authorList>
    </citation>
    <scope>NUCLEOTIDE SEQUENCE [LARGE SCALE GENOMIC DNA]</scope>
    <source>
        <strain evidence="10 11">SXYLt</strain>
    </source>
</reference>
<protein>
    <recommendedName>
        <fullName evidence="9">Xylanolytic transcriptional activator regulatory domain-containing protein</fullName>
    </recommendedName>
</protein>
<dbReference type="InterPro" id="IPR007219">
    <property type="entry name" value="XnlR_reg_dom"/>
</dbReference>
<dbReference type="InterPro" id="IPR022025">
    <property type="entry name" value="Amidoligase_2"/>
</dbReference>
<keyword evidence="4" id="KW-0805">Transcription regulation</keyword>
<evidence type="ECO:0000313" key="11">
    <source>
        <dbReference type="Proteomes" id="UP000285146"/>
    </source>
</evidence>
<dbReference type="GO" id="GO:0005634">
    <property type="term" value="C:nucleus"/>
    <property type="evidence" value="ECO:0007669"/>
    <property type="project" value="UniProtKB-SubCell"/>
</dbReference>
<dbReference type="SMART" id="SM00906">
    <property type="entry name" value="Fungal_trans"/>
    <property type="match status" value="1"/>
</dbReference>
<keyword evidence="11" id="KW-1185">Reference proteome</keyword>
<comment type="subcellular location">
    <subcellularLocation>
        <location evidence="1">Nucleus</location>
    </subcellularLocation>
</comment>
<organism evidence="10 11">
    <name type="scientific">Cytospora leucostoma</name>
    <dbReference type="NCBI Taxonomy" id="1230097"/>
    <lineage>
        <taxon>Eukaryota</taxon>
        <taxon>Fungi</taxon>
        <taxon>Dikarya</taxon>
        <taxon>Ascomycota</taxon>
        <taxon>Pezizomycotina</taxon>
        <taxon>Sordariomycetes</taxon>
        <taxon>Sordariomycetidae</taxon>
        <taxon>Diaporthales</taxon>
        <taxon>Cytosporaceae</taxon>
        <taxon>Cytospora</taxon>
    </lineage>
</organism>
<evidence type="ECO:0000256" key="5">
    <source>
        <dbReference type="ARBA" id="ARBA00023125"/>
    </source>
</evidence>
<proteinExistence type="predicted"/>
<dbReference type="OrthoDB" id="5319458at2759"/>
<keyword evidence="3" id="KW-0862">Zinc</keyword>
<accession>A0A423XJT9</accession>
<evidence type="ECO:0000256" key="6">
    <source>
        <dbReference type="ARBA" id="ARBA00023163"/>
    </source>
</evidence>
<dbReference type="InParanoid" id="A0A423XJT9"/>
<feature type="domain" description="Xylanolytic transcriptional activator regulatory" evidence="9">
    <location>
        <begin position="239"/>
        <end position="313"/>
    </location>
</feature>
<dbReference type="Pfam" id="PF12224">
    <property type="entry name" value="Amidoligase_2"/>
    <property type="match status" value="1"/>
</dbReference>
<evidence type="ECO:0000313" key="10">
    <source>
        <dbReference type="EMBL" id="ROW16604.1"/>
    </source>
</evidence>
<dbReference type="GO" id="GO:0000981">
    <property type="term" value="F:DNA-binding transcription factor activity, RNA polymerase II-specific"/>
    <property type="evidence" value="ECO:0007669"/>
    <property type="project" value="TreeGrafter"/>
</dbReference>
<dbReference type="GO" id="GO:0008270">
    <property type="term" value="F:zinc ion binding"/>
    <property type="evidence" value="ECO:0007669"/>
    <property type="project" value="InterPro"/>
</dbReference>